<dbReference type="InterPro" id="IPR002347">
    <property type="entry name" value="SDR_fam"/>
</dbReference>
<dbReference type="OrthoDB" id="5307821at2759"/>
<dbReference type="Gene3D" id="3.40.50.720">
    <property type="entry name" value="NAD(P)-binding Rossmann-like Domain"/>
    <property type="match status" value="1"/>
</dbReference>
<dbReference type="PRINTS" id="PR00081">
    <property type="entry name" value="GDHRDH"/>
</dbReference>
<keyword evidence="4" id="KW-0812">Transmembrane</keyword>
<keyword evidence="6" id="KW-1185">Reference proteome</keyword>
<feature type="transmembrane region" description="Helical" evidence="4">
    <location>
        <begin position="6"/>
        <end position="27"/>
    </location>
</feature>
<name>A0A8K1FAE1_PYTOL</name>
<reference evidence="5" key="1">
    <citation type="submission" date="2019-03" db="EMBL/GenBank/DDBJ databases">
        <title>Long read genome sequence of the mycoparasitic Pythium oligandrum ATCC 38472 isolated from sugarbeet rhizosphere.</title>
        <authorList>
            <person name="Gaulin E."/>
        </authorList>
    </citation>
    <scope>NUCLEOTIDE SEQUENCE</scope>
    <source>
        <strain evidence="5">ATCC 38472_TT</strain>
    </source>
</reference>
<evidence type="ECO:0000256" key="3">
    <source>
        <dbReference type="RuleBase" id="RU000363"/>
    </source>
</evidence>
<comment type="caution">
    <text evidence="5">The sequence shown here is derived from an EMBL/GenBank/DDBJ whole genome shotgun (WGS) entry which is preliminary data.</text>
</comment>
<dbReference type="PANTHER" id="PTHR43899">
    <property type="entry name" value="RH59310P"/>
    <property type="match status" value="1"/>
</dbReference>
<evidence type="ECO:0000313" key="6">
    <source>
        <dbReference type="Proteomes" id="UP000794436"/>
    </source>
</evidence>
<organism evidence="5 6">
    <name type="scientific">Pythium oligandrum</name>
    <name type="common">Mycoparasitic fungus</name>
    <dbReference type="NCBI Taxonomy" id="41045"/>
    <lineage>
        <taxon>Eukaryota</taxon>
        <taxon>Sar</taxon>
        <taxon>Stramenopiles</taxon>
        <taxon>Oomycota</taxon>
        <taxon>Peronosporomycetes</taxon>
        <taxon>Pythiales</taxon>
        <taxon>Pythiaceae</taxon>
        <taxon>Pythium</taxon>
    </lineage>
</organism>
<keyword evidence="4" id="KW-0472">Membrane</keyword>
<evidence type="ECO:0000313" key="5">
    <source>
        <dbReference type="EMBL" id="TMW56160.1"/>
    </source>
</evidence>
<gene>
    <name evidence="5" type="ORF">Poli38472_008808</name>
</gene>
<protein>
    <submittedName>
        <fullName evidence="5">Uncharacterized protein</fullName>
    </submittedName>
</protein>
<dbReference type="Pfam" id="PF00106">
    <property type="entry name" value="adh_short"/>
    <property type="match status" value="1"/>
</dbReference>
<dbReference type="CDD" id="cd05233">
    <property type="entry name" value="SDR_c"/>
    <property type="match status" value="1"/>
</dbReference>
<dbReference type="AlphaFoldDB" id="A0A8K1FAE1"/>
<feature type="transmembrane region" description="Helical" evidence="4">
    <location>
        <begin position="39"/>
        <end position="60"/>
    </location>
</feature>
<dbReference type="InterPro" id="IPR036291">
    <property type="entry name" value="NAD(P)-bd_dom_sf"/>
</dbReference>
<evidence type="ECO:0000256" key="4">
    <source>
        <dbReference type="SAM" id="Phobius"/>
    </source>
</evidence>
<dbReference type="Proteomes" id="UP000794436">
    <property type="component" value="Unassembled WGS sequence"/>
</dbReference>
<evidence type="ECO:0000256" key="1">
    <source>
        <dbReference type="ARBA" id="ARBA00006484"/>
    </source>
</evidence>
<dbReference type="PRINTS" id="PR00080">
    <property type="entry name" value="SDRFAMILY"/>
</dbReference>
<accession>A0A8K1FAE1</accession>
<proteinExistence type="inferred from homology"/>
<dbReference type="GO" id="GO:0016491">
    <property type="term" value="F:oxidoreductase activity"/>
    <property type="evidence" value="ECO:0007669"/>
    <property type="project" value="UniProtKB-KW"/>
</dbReference>
<keyword evidence="4" id="KW-1133">Transmembrane helix</keyword>
<dbReference type="PANTHER" id="PTHR43899:SF13">
    <property type="entry name" value="RH59310P"/>
    <property type="match status" value="1"/>
</dbReference>
<dbReference type="EMBL" id="SPLM01000146">
    <property type="protein sequence ID" value="TMW56160.1"/>
    <property type="molecule type" value="Genomic_DNA"/>
</dbReference>
<comment type="similarity">
    <text evidence="1 3">Belongs to the short-chain dehydrogenases/reductases (SDR) family.</text>
</comment>
<dbReference type="InterPro" id="IPR051019">
    <property type="entry name" value="VLCFA-Steroid_DH"/>
</dbReference>
<dbReference type="SUPFAM" id="SSF51735">
    <property type="entry name" value="NAD(P)-binding Rossmann-fold domains"/>
    <property type="match status" value="1"/>
</dbReference>
<evidence type="ECO:0000256" key="2">
    <source>
        <dbReference type="ARBA" id="ARBA00023002"/>
    </source>
</evidence>
<keyword evidence="2" id="KW-0560">Oxidoreductase</keyword>
<sequence>MGRYGGGGFVWHMGAHLTGSIILGLSYVKPEKFVSYVRWGLFVYFLIASLDVALTRYHVWKCNPLTPQPKRFALVTGATNGIGREIAYALAEKKYSVIIVARTEPILHRMRAEMELVNKPIEVEYCACDLATSKGVQTLFDFLKEKNFVIDVLVNAAAAVEQKDFKDLPAEKVDELLHLNLMAMTKITHFIVPDMVKRGTGRILNISSLGAVASTPTAAIFGASKAYIASFSQAINYELRSTGVTATCYHAGAMEVDLNDPAVSKKALTTVELSYTTVVHPKDSAKYALDALFDVKDVAYDSYLNHLWAFLLRGLIPTRVGQALVAIAWHKPQDAVKLLKR</sequence>